<evidence type="ECO:0000313" key="1">
    <source>
        <dbReference type="EMBL" id="BAH91247.1"/>
    </source>
</evidence>
<proteinExistence type="predicted"/>
<gene>
    <name evidence="1" type="ordered locus">Os01g0694500</name>
</gene>
<evidence type="ECO:0000313" key="2">
    <source>
        <dbReference type="Proteomes" id="UP000000763"/>
    </source>
</evidence>
<protein>
    <submittedName>
        <fullName evidence="1">Os01g0694500 protein</fullName>
    </submittedName>
</protein>
<dbReference type="AlphaFoldDB" id="C7IWA7"/>
<name>C7IWA7_ORYSJ</name>
<sequence length="57" mass="6293">SQTAWCLIINVRSFCSGRLETVQDTRSDPAANVAIRHRPSDAGYADTAVNPLVVRHR</sequence>
<dbReference type="KEGG" id="dosa:Os01g0694500"/>
<reference evidence="2" key="2">
    <citation type="journal article" date="2008" name="Nucleic Acids Res.">
        <title>The rice annotation project database (RAP-DB): 2008 update.</title>
        <authorList>
            <consortium name="The rice annotation project (RAP)"/>
        </authorList>
    </citation>
    <scope>GENOME REANNOTATION</scope>
    <source>
        <strain evidence="2">cv. Nipponbare</strain>
    </source>
</reference>
<dbReference type="Proteomes" id="UP000000763">
    <property type="component" value="Chromosome 1"/>
</dbReference>
<feature type="non-terminal residue" evidence="1">
    <location>
        <position position="1"/>
    </location>
</feature>
<organism evidence="1 2">
    <name type="scientific">Oryza sativa subsp. japonica</name>
    <name type="common">Rice</name>
    <dbReference type="NCBI Taxonomy" id="39947"/>
    <lineage>
        <taxon>Eukaryota</taxon>
        <taxon>Viridiplantae</taxon>
        <taxon>Streptophyta</taxon>
        <taxon>Embryophyta</taxon>
        <taxon>Tracheophyta</taxon>
        <taxon>Spermatophyta</taxon>
        <taxon>Magnoliopsida</taxon>
        <taxon>Liliopsida</taxon>
        <taxon>Poales</taxon>
        <taxon>Poaceae</taxon>
        <taxon>BOP clade</taxon>
        <taxon>Oryzoideae</taxon>
        <taxon>Oryzeae</taxon>
        <taxon>Oryzinae</taxon>
        <taxon>Oryza</taxon>
        <taxon>Oryza sativa</taxon>
    </lineage>
</organism>
<accession>C7IWA7</accession>
<reference evidence="1 2" key="1">
    <citation type="journal article" date="2005" name="Nature">
        <title>The map-based sequence of the rice genome.</title>
        <authorList>
            <consortium name="International rice genome sequencing project (IRGSP)"/>
            <person name="Matsumoto T."/>
            <person name="Wu J."/>
            <person name="Kanamori H."/>
            <person name="Katayose Y."/>
            <person name="Fujisawa M."/>
            <person name="Namiki N."/>
            <person name="Mizuno H."/>
            <person name="Yamamoto K."/>
            <person name="Antonio B.A."/>
            <person name="Baba T."/>
            <person name="Sakata K."/>
            <person name="Nagamura Y."/>
            <person name="Aoki H."/>
            <person name="Arikawa K."/>
            <person name="Arita K."/>
            <person name="Bito T."/>
            <person name="Chiden Y."/>
            <person name="Fujitsuka N."/>
            <person name="Fukunaka R."/>
            <person name="Hamada M."/>
            <person name="Harada C."/>
            <person name="Hayashi A."/>
            <person name="Hijishita S."/>
            <person name="Honda M."/>
            <person name="Hosokawa S."/>
            <person name="Ichikawa Y."/>
            <person name="Idonuma A."/>
            <person name="Iijima M."/>
            <person name="Ikeda M."/>
            <person name="Ikeno M."/>
            <person name="Ito K."/>
            <person name="Ito S."/>
            <person name="Ito T."/>
            <person name="Ito Y."/>
            <person name="Ito Y."/>
            <person name="Iwabuchi A."/>
            <person name="Kamiya K."/>
            <person name="Karasawa W."/>
            <person name="Kurita K."/>
            <person name="Katagiri S."/>
            <person name="Kikuta A."/>
            <person name="Kobayashi H."/>
            <person name="Kobayashi N."/>
            <person name="Machita K."/>
            <person name="Maehara T."/>
            <person name="Masukawa M."/>
            <person name="Mizubayashi T."/>
            <person name="Mukai Y."/>
            <person name="Nagasaki H."/>
            <person name="Nagata Y."/>
            <person name="Naito S."/>
            <person name="Nakashima M."/>
            <person name="Nakama Y."/>
            <person name="Nakamichi Y."/>
            <person name="Nakamura M."/>
            <person name="Meguro A."/>
            <person name="Negishi M."/>
            <person name="Ohta I."/>
            <person name="Ohta T."/>
            <person name="Okamoto M."/>
            <person name="Ono N."/>
            <person name="Saji S."/>
            <person name="Sakaguchi M."/>
            <person name="Sakai K."/>
            <person name="Shibata M."/>
            <person name="Shimokawa T."/>
            <person name="Song J."/>
            <person name="Takazaki Y."/>
            <person name="Terasawa K."/>
            <person name="Tsugane M."/>
            <person name="Tsuji K."/>
            <person name="Ueda S."/>
            <person name="Waki K."/>
            <person name="Yamagata H."/>
            <person name="Yamamoto M."/>
            <person name="Yamamoto S."/>
            <person name="Yamane H."/>
            <person name="Yoshiki S."/>
            <person name="Yoshihara R."/>
            <person name="Yukawa K."/>
            <person name="Zhong H."/>
            <person name="Yano M."/>
            <person name="Yuan Q."/>
            <person name="Ouyang S."/>
            <person name="Liu J."/>
            <person name="Jones K.M."/>
            <person name="Gansberger K."/>
            <person name="Moffat K."/>
            <person name="Hill J."/>
            <person name="Bera J."/>
            <person name="Fadrosh D."/>
            <person name="Jin S."/>
            <person name="Johri S."/>
            <person name="Kim M."/>
            <person name="Overton L."/>
            <person name="Reardon M."/>
            <person name="Tsitrin T."/>
            <person name="Vuong H."/>
            <person name="Weaver B."/>
            <person name="Ciecko A."/>
            <person name="Tallon L."/>
            <person name="Jackson J."/>
            <person name="Pai G."/>
            <person name="Aken S.V."/>
            <person name="Utterback T."/>
            <person name="Reidmuller S."/>
            <person name="Feldblyum T."/>
            <person name="Hsiao J."/>
            <person name="Zismann V."/>
            <person name="Iobst S."/>
            <person name="de Vazeille A.R."/>
            <person name="Buell C.R."/>
            <person name="Ying K."/>
            <person name="Li Y."/>
            <person name="Lu T."/>
            <person name="Huang Y."/>
            <person name="Zhao Q."/>
            <person name="Feng Q."/>
            <person name="Zhang L."/>
            <person name="Zhu J."/>
            <person name="Weng Q."/>
            <person name="Mu J."/>
            <person name="Lu Y."/>
            <person name="Fan D."/>
            <person name="Liu Y."/>
            <person name="Guan J."/>
            <person name="Zhang Y."/>
            <person name="Yu S."/>
            <person name="Liu X."/>
            <person name="Zhang Y."/>
            <person name="Hong G."/>
            <person name="Han B."/>
            <person name="Choisne N."/>
            <person name="Demange N."/>
            <person name="Orjeda G."/>
            <person name="Samain S."/>
            <person name="Cattolico L."/>
            <person name="Pelletier E."/>
            <person name="Couloux A."/>
            <person name="Segurens B."/>
            <person name="Wincker P."/>
            <person name="D'Hont A."/>
            <person name="Scarpelli C."/>
            <person name="Weissenbach J."/>
            <person name="Salanoubat M."/>
            <person name="Quetier F."/>
            <person name="Yu Y."/>
            <person name="Kim H.R."/>
            <person name="Rambo T."/>
            <person name="Currie J."/>
            <person name="Collura K."/>
            <person name="Luo M."/>
            <person name="Yang T."/>
            <person name="Ammiraju J.S.S."/>
            <person name="Engler F."/>
            <person name="Soderlund C."/>
            <person name="Wing R.A."/>
            <person name="Palmer L.E."/>
            <person name="de la Bastide M."/>
            <person name="Spiegel L."/>
            <person name="Nascimento L."/>
            <person name="Zutavern T."/>
            <person name="O'Shaughnessy A."/>
            <person name="Dike S."/>
            <person name="Dedhia N."/>
            <person name="Preston R."/>
            <person name="Balija V."/>
            <person name="McCombie W.R."/>
            <person name="Chow T."/>
            <person name="Chen H."/>
            <person name="Chung M."/>
            <person name="Chen C."/>
            <person name="Shaw J."/>
            <person name="Wu H."/>
            <person name="Hsiao K."/>
            <person name="Chao Y."/>
            <person name="Chu M."/>
            <person name="Cheng C."/>
            <person name="Hour A."/>
            <person name="Lee P."/>
            <person name="Lin S."/>
            <person name="Lin Y."/>
            <person name="Liou J."/>
            <person name="Liu S."/>
            <person name="Hsing Y."/>
            <person name="Raghuvanshi S."/>
            <person name="Mohanty A."/>
            <person name="Bharti A.K."/>
            <person name="Gaur A."/>
            <person name="Gupta V."/>
            <person name="Kumar D."/>
            <person name="Ravi V."/>
            <person name="Vij S."/>
            <person name="Kapur A."/>
            <person name="Khurana P."/>
            <person name="Khurana P."/>
            <person name="Khurana J.P."/>
            <person name="Tyagi A.K."/>
            <person name="Gaikwad K."/>
            <person name="Singh A."/>
            <person name="Dalal V."/>
            <person name="Srivastava S."/>
            <person name="Dixit A."/>
            <person name="Pal A.K."/>
            <person name="Ghazi I.A."/>
            <person name="Yadav M."/>
            <person name="Pandit A."/>
            <person name="Bhargava A."/>
            <person name="Sureshbabu K."/>
            <person name="Batra K."/>
            <person name="Sharma T.R."/>
            <person name="Mohapatra T."/>
            <person name="Singh N.K."/>
            <person name="Messing J."/>
            <person name="Nelson A.B."/>
            <person name="Fuks G."/>
            <person name="Kavchok S."/>
            <person name="Keizer G."/>
            <person name="Linton E."/>
            <person name="Llaca V."/>
            <person name="Song R."/>
            <person name="Tanyolac B."/>
            <person name="Young S."/>
            <person name="Ho-Il K."/>
            <person name="Hahn J.H."/>
            <person name="Sangsakoo G."/>
            <person name="Vanavichit A."/>
            <person name="de Mattos Luiz.A.T."/>
            <person name="Zimmer P.D."/>
            <person name="Malone G."/>
            <person name="Dellagostin O."/>
            <person name="de Oliveira A.C."/>
            <person name="Bevan M."/>
            <person name="Bancroft I."/>
            <person name="Minx P."/>
            <person name="Cordum H."/>
            <person name="Wilson R."/>
            <person name="Cheng Z."/>
            <person name="Jin W."/>
            <person name="Jiang J."/>
            <person name="Leong S.A."/>
            <person name="Iwama H."/>
            <person name="Gojobori T."/>
            <person name="Itoh T."/>
            <person name="Niimura Y."/>
            <person name="Fujii Y."/>
            <person name="Habara T."/>
            <person name="Sakai H."/>
            <person name="Sato Y."/>
            <person name="Wilson G."/>
            <person name="Kumar K."/>
            <person name="McCouch S."/>
            <person name="Juretic N."/>
            <person name="Hoen D."/>
            <person name="Wright S."/>
            <person name="Bruskiewich R."/>
            <person name="Bureau T."/>
            <person name="Miyao A."/>
            <person name="Hirochika H."/>
            <person name="Nishikawa T."/>
            <person name="Kadowaki K."/>
            <person name="Sugiura M."/>
            <person name="Burr B."/>
            <person name="Sasaki T."/>
        </authorList>
    </citation>
    <scope>NUCLEOTIDE SEQUENCE [LARGE SCALE GENOMIC DNA]</scope>
    <source>
        <strain evidence="2">cv. Nipponbare</strain>
    </source>
</reference>
<dbReference type="EMBL" id="AP008207">
    <property type="protein sequence ID" value="BAH91247.1"/>
    <property type="molecule type" value="Genomic_DNA"/>
</dbReference>